<evidence type="ECO:0000259" key="1">
    <source>
        <dbReference type="Pfam" id="PF08722"/>
    </source>
</evidence>
<proteinExistence type="predicted"/>
<keyword evidence="3" id="KW-1185">Reference proteome</keyword>
<gene>
    <name evidence="2" type="ORF">GCM10025772_04230</name>
</gene>
<keyword evidence="2" id="KW-0378">Hydrolase</keyword>
<feature type="domain" description="TnsA endonuclease N-terminal" evidence="1">
    <location>
        <begin position="73"/>
        <end position="169"/>
    </location>
</feature>
<dbReference type="Gene3D" id="1.10.10.10">
    <property type="entry name" value="Winged helix-like DNA-binding domain superfamily/Winged helix DNA-binding domain"/>
    <property type="match status" value="1"/>
</dbReference>
<reference evidence="3" key="1">
    <citation type="journal article" date="2019" name="Int. J. Syst. Evol. Microbiol.">
        <title>The Global Catalogue of Microorganisms (GCM) 10K type strain sequencing project: providing services to taxonomists for standard genome sequencing and annotation.</title>
        <authorList>
            <consortium name="The Broad Institute Genomics Platform"/>
            <consortium name="The Broad Institute Genome Sequencing Center for Infectious Disease"/>
            <person name="Wu L."/>
            <person name="Ma J."/>
        </authorList>
    </citation>
    <scope>NUCLEOTIDE SEQUENCE [LARGE SCALE GENOMIC DNA]</scope>
    <source>
        <strain evidence="3">JCM 18720</strain>
    </source>
</reference>
<dbReference type="Pfam" id="PF08722">
    <property type="entry name" value="Tn7_TnsA-like_N"/>
    <property type="match status" value="1"/>
</dbReference>
<dbReference type="CDD" id="cd22362">
    <property type="entry name" value="TnsA_endonuclease-like"/>
    <property type="match status" value="1"/>
</dbReference>
<dbReference type="Gene3D" id="3.40.1350.10">
    <property type="match status" value="1"/>
</dbReference>
<protein>
    <submittedName>
        <fullName evidence="2">TnsA endonuclease N-terminal domain-containing protein</fullName>
    </submittedName>
</protein>
<dbReference type="SUPFAM" id="SSF52980">
    <property type="entry name" value="Restriction endonuclease-like"/>
    <property type="match status" value="1"/>
</dbReference>
<dbReference type="GO" id="GO:0004519">
    <property type="term" value="F:endonuclease activity"/>
    <property type="evidence" value="ECO:0007669"/>
    <property type="project" value="UniProtKB-KW"/>
</dbReference>
<dbReference type="InterPro" id="IPR011856">
    <property type="entry name" value="tRNA_endonuc-like_dom_sf"/>
</dbReference>
<keyword evidence="2" id="KW-0255">Endonuclease</keyword>
<organism evidence="2 3">
    <name type="scientific">Ferrimonas gelatinilytica</name>
    <dbReference type="NCBI Taxonomy" id="1255257"/>
    <lineage>
        <taxon>Bacteria</taxon>
        <taxon>Pseudomonadati</taxon>
        <taxon>Pseudomonadota</taxon>
        <taxon>Gammaproteobacteria</taxon>
        <taxon>Alteromonadales</taxon>
        <taxon>Ferrimonadaceae</taxon>
        <taxon>Ferrimonas</taxon>
    </lineage>
</organism>
<dbReference type="InterPro" id="IPR036388">
    <property type="entry name" value="WH-like_DNA-bd_sf"/>
</dbReference>
<dbReference type="InterPro" id="IPR014833">
    <property type="entry name" value="TnsA_N"/>
</dbReference>
<name>A0ABP9RW86_9GAMM</name>
<evidence type="ECO:0000313" key="2">
    <source>
        <dbReference type="EMBL" id="GAA5187146.1"/>
    </source>
</evidence>
<evidence type="ECO:0000313" key="3">
    <source>
        <dbReference type="Proteomes" id="UP001501600"/>
    </source>
</evidence>
<keyword evidence="2" id="KW-0540">Nuclease</keyword>
<dbReference type="InterPro" id="IPR011335">
    <property type="entry name" value="Restrct_endonuc-II-like"/>
</dbReference>
<comment type="caution">
    <text evidence="2">The sequence shown here is derived from an EMBL/GenBank/DDBJ whole genome shotgun (WGS) entry which is preliminary data.</text>
</comment>
<dbReference type="Proteomes" id="UP001501600">
    <property type="component" value="Unassembled WGS sequence"/>
</dbReference>
<sequence>MARRRKLETLSDYQRALKKKFGLGERCEYMPWLRVQDVNSCGNSGKIEGLKFGRTHHTLSEHESCLFYIAEFSDSIIDIREQFPLLPLDLSVKIAQTLGVDHPVNPQSPGKEINVMTTDFLLTRTDGTTTWYEAVSVKPEDKLKDQRTAEKLDIERTWWQLQGIPFHVFVMTEQNKIQSKNIQWFTAPLRHGASFPDDLMDHARALTHHGTVLIEEVCNTFVQEIGIEHDDALVLFKVLLATKQVVVNLDKPIADTGIVEVLNVLSQDMECHHAS</sequence>
<accession>A0ABP9RW86</accession>
<dbReference type="EMBL" id="BAABLF010000004">
    <property type="protein sequence ID" value="GAA5187146.1"/>
    <property type="molecule type" value="Genomic_DNA"/>
</dbReference>